<feature type="compositionally biased region" description="Basic and acidic residues" evidence="1">
    <location>
        <begin position="126"/>
        <end position="154"/>
    </location>
</feature>
<dbReference type="KEGG" id="ngr:NAEGRDRAFT_79268"/>
<organism evidence="4">
    <name type="scientific">Naegleria gruberi</name>
    <name type="common">Amoeba</name>
    <dbReference type="NCBI Taxonomy" id="5762"/>
    <lineage>
        <taxon>Eukaryota</taxon>
        <taxon>Discoba</taxon>
        <taxon>Heterolobosea</taxon>
        <taxon>Tetramitia</taxon>
        <taxon>Eutetramitia</taxon>
        <taxon>Vahlkampfiidae</taxon>
        <taxon>Naegleria</taxon>
    </lineage>
</organism>
<reference evidence="3 4" key="1">
    <citation type="journal article" date="2010" name="Cell">
        <title>The genome of Naegleria gruberi illuminates early eukaryotic versatility.</title>
        <authorList>
            <person name="Fritz-Laylin L.K."/>
            <person name="Prochnik S.E."/>
            <person name="Ginger M.L."/>
            <person name="Dacks J.B."/>
            <person name="Carpenter M.L."/>
            <person name="Field M.C."/>
            <person name="Kuo A."/>
            <person name="Paredez A."/>
            <person name="Chapman J."/>
            <person name="Pham J."/>
            <person name="Shu S."/>
            <person name="Neupane R."/>
            <person name="Cipriano M."/>
            <person name="Mancuso J."/>
            <person name="Tu H."/>
            <person name="Salamov A."/>
            <person name="Lindquist E."/>
            <person name="Shapiro H."/>
            <person name="Lucas S."/>
            <person name="Grigoriev I.V."/>
            <person name="Cande W.Z."/>
            <person name="Fulton C."/>
            <person name="Rokhsar D.S."/>
            <person name="Dawson S.C."/>
        </authorList>
    </citation>
    <scope>NUCLEOTIDE SEQUENCE [LARGE SCALE GENOMIC DNA]</scope>
    <source>
        <strain evidence="3 4">NEG-M</strain>
    </source>
</reference>
<feature type="region of interest" description="Disordered" evidence="1">
    <location>
        <begin position="446"/>
        <end position="472"/>
    </location>
</feature>
<dbReference type="Proteomes" id="UP000006671">
    <property type="component" value="Unassembled WGS sequence"/>
</dbReference>
<feature type="compositionally biased region" description="Polar residues" evidence="1">
    <location>
        <begin position="230"/>
        <end position="245"/>
    </location>
</feature>
<feature type="compositionally biased region" description="Polar residues" evidence="1">
    <location>
        <begin position="352"/>
        <end position="391"/>
    </location>
</feature>
<keyword evidence="2" id="KW-0732">Signal</keyword>
<proteinExistence type="predicted"/>
<evidence type="ECO:0000256" key="1">
    <source>
        <dbReference type="SAM" id="MobiDB-lite"/>
    </source>
</evidence>
<feature type="compositionally biased region" description="Polar residues" evidence="1">
    <location>
        <begin position="303"/>
        <end position="312"/>
    </location>
</feature>
<dbReference type="EMBL" id="GG738860">
    <property type="protein sequence ID" value="EFC46183.1"/>
    <property type="molecule type" value="Genomic_DNA"/>
</dbReference>
<feature type="chain" id="PRO_5003037395" evidence="2">
    <location>
        <begin position="33"/>
        <end position="472"/>
    </location>
</feature>
<dbReference type="InParanoid" id="D2VB29"/>
<accession>D2VB29</accession>
<evidence type="ECO:0000313" key="4">
    <source>
        <dbReference type="Proteomes" id="UP000006671"/>
    </source>
</evidence>
<feature type="compositionally biased region" description="Low complexity" evidence="1">
    <location>
        <begin position="208"/>
        <end position="221"/>
    </location>
</feature>
<feature type="region of interest" description="Disordered" evidence="1">
    <location>
        <begin position="126"/>
        <end position="434"/>
    </location>
</feature>
<gene>
    <name evidence="3" type="ORF">NAEGRDRAFT_79268</name>
</gene>
<sequence length="472" mass="52719">MKGKEGGKRAVGVLVLFLMSIILMLMICMVEGAVVSDENEYACKLLDIRMRSKHEMKKMIRANRVLNRLIKNIHSGSKNTLLKNQYALDLQQLKDDIKKEKKWLGMSKRELSQMCNLWTTNKKQNTEIKQDASLKSEPIPEKPSEKSIENESKSSEPTSEPLPKEESEKSNDGPVSEQQPVKNEENQNPSTASQPKEEKATAEPEIALSPSQETSSSQTEPLPRERGSATDDSSSNSQANESTDSVNEEKHIPPPREVPPAQSSQSEEEVSKNVDESGMPLPPMINPEPLQPNIINLGENEAPINSQTSDSTNLEKEDEKPISPPGEVPQQSEEEVSKTVDESGMPLPPNTRMDTLSTKPSVSIESPTNDQVESGNQNIKDTSSLNAPSYSNDEDKGDENKDQSVSDNSEESNESNNQEREQSLTNEFGLEGDERFMVRRESEKVELYQDHESEVPEVDYDIDLENTREVNH</sequence>
<dbReference type="VEuPathDB" id="AmoebaDB:NAEGRDRAFT_79268"/>
<feature type="compositionally biased region" description="Basic and acidic residues" evidence="1">
    <location>
        <begin position="162"/>
        <end position="171"/>
    </location>
</feature>
<name>D2VB29_NAEGR</name>
<evidence type="ECO:0000256" key="2">
    <source>
        <dbReference type="SAM" id="SignalP"/>
    </source>
</evidence>
<evidence type="ECO:0000313" key="3">
    <source>
        <dbReference type="EMBL" id="EFC46183.1"/>
    </source>
</evidence>
<feature type="compositionally biased region" description="Acidic residues" evidence="1">
    <location>
        <begin position="455"/>
        <end position="464"/>
    </location>
</feature>
<feature type="signal peptide" evidence="2">
    <location>
        <begin position="1"/>
        <end position="32"/>
    </location>
</feature>
<feature type="compositionally biased region" description="Polar residues" evidence="1">
    <location>
        <begin position="176"/>
        <end position="194"/>
    </location>
</feature>
<feature type="compositionally biased region" description="Pro residues" evidence="1">
    <location>
        <begin position="280"/>
        <end position="290"/>
    </location>
</feature>
<dbReference type="AlphaFoldDB" id="D2VB29"/>
<protein>
    <submittedName>
        <fullName evidence="3">Uncharacterized protein</fullName>
    </submittedName>
</protein>
<keyword evidence="4" id="KW-1185">Reference proteome</keyword>
<dbReference type="RefSeq" id="XP_002678927.1">
    <property type="nucleotide sequence ID" value="XM_002678881.1"/>
</dbReference>
<dbReference type="GeneID" id="8848512"/>